<evidence type="ECO:0000313" key="5">
    <source>
        <dbReference type="Proteomes" id="UP000271162"/>
    </source>
</evidence>
<dbReference type="GO" id="GO:0005815">
    <property type="term" value="C:microtubule organizing center"/>
    <property type="evidence" value="ECO:0007669"/>
    <property type="project" value="TreeGrafter"/>
</dbReference>
<evidence type="ECO:0000313" key="6">
    <source>
        <dbReference type="WBParaSite" id="NBR_0000533101-mRNA-1"/>
    </source>
</evidence>
<feature type="domain" description="RecA family profile 1" evidence="3">
    <location>
        <begin position="1"/>
        <end position="106"/>
    </location>
</feature>
<dbReference type="PROSITE" id="PS50162">
    <property type="entry name" value="RECA_2"/>
    <property type="match status" value="1"/>
</dbReference>
<reference evidence="6" key="1">
    <citation type="submission" date="2017-02" db="UniProtKB">
        <authorList>
            <consortium name="WormBaseParasite"/>
        </authorList>
    </citation>
    <scope>IDENTIFICATION</scope>
</reference>
<sequence>MKTTFSVVWLDSNGSFRASRLMRFLEGDEPSGKGEDSSLLLDRVHVARIADQVQLSSALQYIDDNFEAERIRLVVIDSVHEMFDDRLLNDYTGSTHSLQEVFDMVQ</sequence>
<keyword evidence="2" id="KW-0539">Nucleus</keyword>
<dbReference type="Gene3D" id="3.40.50.300">
    <property type="entry name" value="P-loop containing nucleotide triphosphate hydrolases"/>
    <property type="match status" value="1"/>
</dbReference>
<dbReference type="GO" id="GO:0000400">
    <property type="term" value="F:four-way junction DNA binding"/>
    <property type="evidence" value="ECO:0007669"/>
    <property type="project" value="TreeGrafter"/>
</dbReference>
<organism evidence="6">
    <name type="scientific">Nippostrongylus brasiliensis</name>
    <name type="common">Rat hookworm</name>
    <dbReference type="NCBI Taxonomy" id="27835"/>
    <lineage>
        <taxon>Eukaryota</taxon>
        <taxon>Metazoa</taxon>
        <taxon>Ecdysozoa</taxon>
        <taxon>Nematoda</taxon>
        <taxon>Chromadorea</taxon>
        <taxon>Rhabditida</taxon>
        <taxon>Rhabditina</taxon>
        <taxon>Rhabditomorpha</taxon>
        <taxon>Strongyloidea</taxon>
        <taxon>Heligmosomidae</taxon>
        <taxon>Nippostrongylus</taxon>
    </lineage>
</organism>
<comment type="subcellular location">
    <subcellularLocation>
        <location evidence="1">Nucleus</location>
    </subcellularLocation>
</comment>
<dbReference type="PANTHER" id="PTHR46457">
    <property type="entry name" value="DNA REPAIR PROTEIN RAD51 HOMOLOG 4"/>
    <property type="match status" value="1"/>
</dbReference>
<evidence type="ECO:0000256" key="1">
    <source>
        <dbReference type="ARBA" id="ARBA00004123"/>
    </source>
</evidence>
<dbReference type="GO" id="GO:0005657">
    <property type="term" value="C:replication fork"/>
    <property type="evidence" value="ECO:0007669"/>
    <property type="project" value="TreeGrafter"/>
</dbReference>
<reference evidence="4 5" key="2">
    <citation type="submission" date="2018-11" db="EMBL/GenBank/DDBJ databases">
        <authorList>
            <consortium name="Pathogen Informatics"/>
        </authorList>
    </citation>
    <scope>NUCLEOTIDE SEQUENCE [LARGE SCALE GENOMIC DNA]</scope>
</reference>
<dbReference type="GO" id="GO:0033063">
    <property type="term" value="C:Rad51B-Rad51C-Rad51D-XRCC2 complex"/>
    <property type="evidence" value="ECO:0007669"/>
    <property type="project" value="TreeGrafter"/>
</dbReference>
<dbReference type="WBParaSite" id="NBR_0000533101-mRNA-1">
    <property type="protein sequence ID" value="NBR_0000533101-mRNA-1"/>
    <property type="gene ID" value="NBR_0000533101"/>
</dbReference>
<dbReference type="InterPro" id="IPR013632">
    <property type="entry name" value="Rad51_C"/>
</dbReference>
<dbReference type="InterPro" id="IPR027417">
    <property type="entry name" value="P-loop_NTPase"/>
</dbReference>
<dbReference type="GO" id="GO:0042148">
    <property type="term" value="P:DNA strand invasion"/>
    <property type="evidence" value="ECO:0007669"/>
    <property type="project" value="TreeGrafter"/>
</dbReference>
<dbReference type="SUPFAM" id="SSF52540">
    <property type="entry name" value="P-loop containing nucleoside triphosphate hydrolases"/>
    <property type="match status" value="1"/>
</dbReference>
<dbReference type="InterPro" id="IPR051988">
    <property type="entry name" value="HRR_RAD51_Paralog"/>
</dbReference>
<evidence type="ECO:0000256" key="2">
    <source>
        <dbReference type="ARBA" id="ARBA00023242"/>
    </source>
</evidence>
<proteinExistence type="predicted"/>
<dbReference type="GO" id="GO:0000723">
    <property type="term" value="P:telomere maintenance"/>
    <property type="evidence" value="ECO:0007669"/>
    <property type="project" value="TreeGrafter"/>
</dbReference>
<name>A0A0N4XS29_NIPBR</name>
<dbReference type="PANTHER" id="PTHR46457:SF1">
    <property type="entry name" value="DNA REPAIR PROTEIN RAD51 HOMOLOG 4"/>
    <property type="match status" value="1"/>
</dbReference>
<dbReference type="Pfam" id="PF08423">
    <property type="entry name" value="Rad51"/>
    <property type="match status" value="1"/>
</dbReference>
<dbReference type="EMBL" id="UYSL01012495">
    <property type="protein sequence ID" value="VDL68921.1"/>
    <property type="molecule type" value="Genomic_DNA"/>
</dbReference>
<dbReference type="GO" id="GO:0005524">
    <property type="term" value="F:ATP binding"/>
    <property type="evidence" value="ECO:0007669"/>
    <property type="project" value="InterPro"/>
</dbReference>
<dbReference type="GO" id="GO:0003697">
    <property type="term" value="F:single-stranded DNA binding"/>
    <property type="evidence" value="ECO:0007669"/>
    <property type="project" value="TreeGrafter"/>
</dbReference>
<accession>A0A0N4XS29</accession>
<evidence type="ECO:0000259" key="3">
    <source>
        <dbReference type="PROSITE" id="PS50162"/>
    </source>
</evidence>
<dbReference type="GO" id="GO:0000724">
    <property type="term" value="P:double-strand break repair via homologous recombination"/>
    <property type="evidence" value="ECO:0007669"/>
    <property type="project" value="TreeGrafter"/>
</dbReference>
<gene>
    <name evidence="4" type="ORF">NBR_LOCUS5332</name>
</gene>
<dbReference type="AlphaFoldDB" id="A0A0N4XS29"/>
<dbReference type="InterPro" id="IPR020588">
    <property type="entry name" value="RecA_ATP-bd"/>
</dbReference>
<evidence type="ECO:0000313" key="4">
    <source>
        <dbReference type="EMBL" id="VDL68921.1"/>
    </source>
</evidence>
<protein>
    <submittedName>
        <fullName evidence="6">RECA_2 domain-containing protein</fullName>
    </submittedName>
</protein>
<dbReference type="GO" id="GO:0140664">
    <property type="term" value="F:ATP-dependent DNA damage sensor activity"/>
    <property type="evidence" value="ECO:0007669"/>
    <property type="project" value="InterPro"/>
</dbReference>
<dbReference type="STRING" id="27835.A0A0N4XS29"/>
<keyword evidence="5" id="KW-1185">Reference proteome</keyword>
<dbReference type="GO" id="GO:0007131">
    <property type="term" value="P:reciprocal meiotic recombination"/>
    <property type="evidence" value="ECO:0007669"/>
    <property type="project" value="TreeGrafter"/>
</dbReference>
<dbReference type="Proteomes" id="UP000271162">
    <property type="component" value="Unassembled WGS sequence"/>
</dbReference>